<dbReference type="Proteomes" id="UP001056120">
    <property type="component" value="Linkage Group LG09"/>
</dbReference>
<dbReference type="EMBL" id="CM042026">
    <property type="protein sequence ID" value="KAI3804986.1"/>
    <property type="molecule type" value="Genomic_DNA"/>
</dbReference>
<evidence type="ECO:0000313" key="1">
    <source>
        <dbReference type="EMBL" id="KAI3804986.1"/>
    </source>
</evidence>
<reference evidence="2" key="1">
    <citation type="journal article" date="2022" name="Mol. Ecol. Resour.">
        <title>The genomes of chicory, endive, great burdock and yacon provide insights into Asteraceae palaeo-polyploidization history and plant inulin production.</title>
        <authorList>
            <person name="Fan W."/>
            <person name="Wang S."/>
            <person name="Wang H."/>
            <person name="Wang A."/>
            <person name="Jiang F."/>
            <person name="Liu H."/>
            <person name="Zhao H."/>
            <person name="Xu D."/>
            <person name="Zhang Y."/>
        </authorList>
    </citation>
    <scope>NUCLEOTIDE SEQUENCE [LARGE SCALE GENOMIC DNA]</scope>
    <source>
        <strain evidence="2">cv. Yunnan</strain>
    </source>
</reference>
<accession>A0ACB9IBY8</accession>
<evidence type="ECO:0000313" key="2">
    <source>
        <dbReference type="Proteomes" id="UP001056120"/>
    </source>
</evidence>
<name>A0ACB9IBY8_9ASTR</name>
<comment type="caution">
    <text evidence="1">The sequence shown here is derived from an EMBL/GenBank/DDBJ whole genome shotgun (WGS) entry which is preliminary data.</text>
</comment>
<proteinExistence type="predicted"/>
<organism evidence="1 2">
    <name type="scientific">Smallanthus sonchifolius</name>
    <dbReference type="NCBI Taxonomy" id="185202"/>
    <lineage>
        <taxon>Eukaryota</taxon>
        <taxon>Viridiplantae</taxon>
        <taxon>Streptophyta</taxon>
        <taxon>Embryophyta</taxon>
        <taxon>Tracheophyta</taxon>
        <taxon>Spermatophyta</taxon>
        <taxon>Magnoliopsida</taxon>
        <taxon>eudicotyledons</taxon>
        <taxon>Gunneridae</taxon>
        <taxon>Pentapetalae</taxon>
        <taxon>asterids</taxon>
        <taxon>campanulids</taxon>
        <taxon>Asterales</taxon>
        <taxon>Asteraceae</taxon>
        <taxon>Asteroideae</taxon>
        <taxon>Heliantheae alliance</taxon>
        <taxon>Millerieae</taxon>
        <taxon>Smallanthus</taxon>
    </lineage>
</organism>
<reference evidence="1 2" key="2">
    <citation type="journal article" date="2022" name="Mol. Ecol. Resour.">
        <title>The genomes of chicory, endive, great burdock and yacon provide insights into Asteraceae paleo-polyploidization history and plant inulin production.</title>
        <authorList>
            <person name="Fan W."/>
            <person name="Wang S."/>
            <person name="Wang H."/>
            <person name="Wang A."/>
            <person name="Jiang F."/>
            <person name="Liu H."/>
            <person name="Zhao H."/>
            <person name="Xu D."/>
            <person name="Zhang Y."/>
        </authorList>
    </citation>
    <scope>NUCLEOTIDE SEQUENCE [LARGE SCALE GENOMIC DNA]</scope>
    <source>
        <strain evidence="2">cv. Yunnan</strain>
        <tissue evidence="1">Leaves</tissue>
    </source>
</reference>
<gene>
    <name evidence="1" type="ORF">L1987_26933</name>
</gene>
<sequence>MKFITTHLITCFILVSIPHVTSLNFSYTFTGSQNPNREIVIEHDGAYSDEGIQLTPDRIEYGYGLTFFLAQNNSLLEARGNMGLPITSSQSAVRYRFVAVEFDTFWDSGWDPKDNDTPVGDHVGISTSGLGSPKYRKWFSNVTGGGVCQAWIRYDSGLKNLSVSFAGYRNNTVRQDGFSRVIDLRKELPEQPGSSEWEKHLGGTDSRIIGYHLLSSCTFTCSLEVEEGKKDGR</sequence>
<keyword evidence="2" id="KW-1185">Reference proteome</keyword>
<protein>
    <submittedName>
        <fullName evidence="1">Uncharacterized protein</fullName>
    </submittedName>
</protein>